<name>A0A0S4LN21_9BACT</name>
<reference evidence="4" key="1">
    <citation type="submission" date="2015-10" db="EMBL/GenBank/DDBJ databases">
        <authorList>
            <person name="Luecker S."/>
            <person name="Luecker S."/>
        </authorList>
    </citation>
    <scope>NUCLEOTIDE SEQUENCE [LARGE SCALE GENOMIC DNA]</scope>
</reference>
<dbReference type="GO" id="GO:0034038">
    <property type="term" value="F:deoxyhypusine synthase activity"/>
    <property type="evidence" value="ECO:0007669"/>
    <property type="project" value="UniProtKB-EC"/>
</dbReference>
<dbReference type="EC" id="2.5.1.46" evidence="3"/>
<accession>A0A0S4LN21</accession>
<evidence type="ECO:0000313" key="3">
    <source>
        <dbReference type="EMBL" id="CUS37318.1"/>
    </source>
</evidence>
<proteinExistence type="inferred from homology"/>
<dbReference type="PANTHER" id="PTHR11703">
    <property type="entry name" value="DEOXYHYPUSINE SYNTHASE"/>
    <property type="match status" value="1"/>
</dbReference>
<dbReference type="RefSeq" id="WP_090899067.1">
    <property type="nucleotide sequence ID" value="NZ_CZPZ01000023.1"/>
</dbReference>
<dbReference type="Gene3D" id="3.40.910.10">
    <property type="entry name" value="Deoxyhypusine synthase"/>
    <property type="match status" value="1"/>
</dbReference>
<evidence type="ECO:0000313" key="4">
    <source>
        <dbReference type="Proteomes" id="UP000198736"/>
    </source>
</evidence>
<dbReference type="EMBL" id="CZPZ01000023">
    <property type="protein sequence ID" value="CUS37318.1"/>
    <property type="molecule type" value="Genomic_DNA"/>
</dbReference>
<organism evidence="3 4">
    <name type="scientific">Candidatus Nitrospira nitrificans</name>
    <dbReference type="NCBI Taxonomy" id="1742973"/>
    <lineage>
        <taxon>Bacteria</taxon>
        <taxon>Pseudomonadati</taxon>
        <taxon>Nitrospirota</taxon>
        <taxon>Nitrospiria</taxon>
        <taxon>Nitrospirales</taxon>
        <taxon>Nitrospiraceae</taxon>
        <taxon>Nitrospira</taxon>
    </lineage>
</organism>
<comment type="similarity">
    <text evidence="1">Belongs to the deoxyhypusine synthase family.</text>
</comment>
<evidence type="ECO:0000256" key="2">
    <source>
        <dbReference type="ARBA" id="ARBA00022679"/>
    </source>
</evidence>
<dbReference type="SUPFAM" id="SSF52467">
    <property type="entry name" value="DHS-like NAD/FAD-binding domain"/>
    <property type="match status" value="1"/>
</dbReference>
<gene>
    <name evidence="3" type="ORF">COMA2_30207</name>
</gene>
<dbReference type="InterPro" id="IPR036982">
    <property type="entry name" value="Deoxyhypusine_synthase_sf"/>
</dbReference>
<dbReference type="Pfam" id="PF01916">
    <property type="entry name" value="DS"/>
    <property type="match status" value="1"/>
</dbReference>
<sequence>MYAREFRDGAKDGLEALEPLDPDKIASFSDLLEAMGKTAFGGRHLGHAFDVLWAMIEDPDCHVVMTLSGAMTIAKMGKIITKMIDEGMVQCIVSTGALMAHGLSESVGKTHYRHDPAMSDEELFRKGYNRVYDTLEMESNLNYVEHVVAQTLKRLDQDQPLSSAVLTKEIGKTLAEELDGDGILKSAYLKKVPVYIPAFTDSEVGLDMGTWAMAREVDRARSQVEPGRDLDILRAIHQSYPSFNPYLDLNSYADHVLSAKRLGIFTIGGGVPRNWAQQVGPYIEIGNLRLGLNVKPPRFHYGVRICPEPDYWGGLSGCTYQEGLSWGKFVTPKDGGRFAEVLSDATVVWPLLMMGILERKKAGAVRRS</sequence>
<dbReference type="OrthoDB" id="9771211at2"/>
<dbReference type="GO" id="GO:0005737">
    <property type="term" value="C:cytoplasm"/>
    <property type="evidence" value="ECO:0007669"/>
    <property type="project" value="TreeGrafter"/>
</dbReference>
<protein>
    <submittedName>
        <fullName evidence="3">Putative Deoxyhypusine synthase</fullName>
        <ecNumber evidence="3">2.5.1.46</ecNumber>
    </submittedName>
</protein>
<dbReference type="PANTHER" id="PTHR11703:SF2">
    <property type="entry name" value="DEOXYHYPUSINE SYNTHASE-LIKE PROTEIN"/>
    <property type="match status" value="1"/>
</dbReference>
<dbReference type="InterPro" id="IPR029035">
    <property type="entry name" value="DHS-like_NAD/FAD-binding_dom"/>
</dbReference>
<keyword evidence="2 3" id="KW-0808">Transferase</keyword>
<dbReference type="Proteomes" id="UP000198736">
    <property type="component" value="Unassembled WGS sequence"/>
</dbReference>
<dbReference type="STRING" id="1742973.COMA2_30207"/>
<evidence type="ECO:0000256" key="1">
    <source>
        <dbReference type="ARBA" id="ARBA00009892"/>
    </source>
</evidence>
<dbReference type="InterPro" id="IPR002773">
    <property type="entry name" value="Deoxyhypusine_synthase"/>
</dbReference>
<dbReference type="AlphaFoldDB" id="A0A0S4LN21"/>
<keyword evidence="4" id="KW-1185">Reference proteome</keyword>